<dbReference type="GO" id="GO:0006412">
    <property type="term" value="P:translation"/>
    <property type="evidence" value="ECO:0007669"/>
    <property type="project" value="InterPro"/>
</dbReference>
<dbReference type="EMBL" id="JAVRRT010000005">
    <property type="protein sequence ID" value="KAK5171844.1"/>
    <property type="molecule type" value="Genomic_DNA"/>
</dbReference>
<dbReference type="GO" id="GO:1990904">
    <property type="term" value="C:ribonucleoprotein complex"/>
    <property type="evidence" value="ECO:0007669"/>
    <property type="project" value="UniProtKB-KW"/>
</dbReference>
<evidence type="ECO:0000256" key="2">
    <source>
        <dbReference type="ARBA" id="ARBA00022980"/>
    </source>
</evidence>
<proteinExistence type="inferred from homology"/>
<protein>
    <recommendedName>
        <fullName evidence="7">Ribosomal protein S8</fullName>
    </recommendedName>
</protein>
<keyword evidence="3" id="KW-0687">Ribonucleoprotein</keyword>
<dbReference type="SUPFAM" id="SSF56047">
    <property type="entry name" value="Ribosomal protein S8"/>
    <property type="match status" value="2"/>
</dbReference>
<sequence length="382" mass="42708">MSLVNLSHVCSHLQNASLARLGLTSIPYSKLHLSLSLLLHKQGFLSQVKLGGPSPPASCFPPGMRDSNNISSHPHQHGDGSMHSPESALQRVVDGPGPVTAAILREEGFNDEAITFAMEERLKSAAQLEHEGWSNVAANFLMRHGNKRLEQLQDEGMDEMSISFLQNHATLLNSAQEEVQRWYPDNYDYEYQSDNPNADERNRAGARRDHRNQQAMKLRERILREGFSAPTLRYFAGPQNSLRTTRDLARDGLTINPMGVPIPNQPFNPPPPPTQQDPWDLESEGVVTQANRASRRLWLGLKYWDNMPVLRKATMLSKPTKRIWLNARDLGGLTRGHAAAKGEIKPLTQVGECMAVSTDLGVMEVRECAERRVGGMVLCRVW</sequence>
<feature type="region of interest" description="Disordered" evidence="4">
    <location>
        <begin position="60"/>
        <end position="89"/>
    </location>
</feature>
<dbReference type="GeneID" id="89924827"/>
<dbReference type="InterPro" id="IPR035987">
    <property type="entry name" value="Ribosomal_uS8_sf"/>
</dbReference>
<gene>
    <name evidence="5" type="ORF">LTR77_003480</name>
</gene>
<dbReference type="GO" id="GO:0005840">
    <property type="term" value="C:ribosome"/>
    <property type="evidence" value="ECO:0007669"/>
    <property type="project" value="UniProtKB-KW"/>
</dbReference>
<dbReference type="RefSeq" id="XP_064660688.1">
    <property type="nucleotide sequence ID" value="XM_064800737.1"/>
</dbReference>
<evidence type="ECO:0000256" key="3">
    <source>
        <dbReference type="ARBA" id="ARBA00023274"/>
    </source>
</evidence>
<dbReference type="GO" id="GO:0003735">
    <property type="term" value="F:structural constituent of ribosome"/>
    <property type="evidence" value="ECO:0007669"/>
    <property type="project" value="InterPro"/>
</dbReference>
<comment type="similarity">
    <text evidence="1">Belongs to the universal ribosomal protein uS8 family.</text>
</comment>
<dbReference type="Gene3D" id="3.30.1490.10">
    <property type="match status" value="1"/>
</dbReference>
<dbReference type="AlphaFoldDB" id="A0AAV9PEI0"/>
<feature type="region of interest" description="Disordered" evidence="4">
    <location>
        <begin position="191"/>
        <end position="214"/>
    </location>
</feature>
<reference evidence="5 6" key="1">
    <citation type="submission" date="2023-08" db="EMBL/GenBank/DDBJ databases">
        <title>Black Yeasts Isolated from many extreme environments.</title>
        <authorList>
            <person name="Coleine C."/>
            <person name="Stajich J.E."/>
            <person name="Selbmann L."/>
        </authorList>
    </citation>
    <scope>NUCLEOTIDE SEQUENCE [LARGE SCALE GENOMIC DNA]</scope>
    <source>
        <strain evidence="5 6">CCFEE 5935</strain>
    </source>
</reference>
<name>A0AAV9PEI0_9PEZI</name>
<evidence type="ECO:0000313" key="6">
    <source>
        <dbReference type="Proteomes" id="UP001337655"/>
    </source>
</evidence>
<evidence type="ECO:0000256" key="1">
    <source>
        <dbReference type="ARBA" id="ARBA00006471"/>
    </source>
</evidence>
<feature type="compositionally biased region" description="Basic and acidic residues" evidence="4">
    <location>
        <begin position="198"/>
        <end position="207"/>
    </location>
</feature>
<evidence type="ECO:0008006" key="7">
    <source>
        <dbReference type="Google" id="ProtNLM"/>
    </source>
</evidence>
<dbReference type="InterPro" id="IPR000630">
    <property type="entry name" value="Ribosomal_uS8"/>
</dbReference>
<accession>A0AAV9PEI0</accession>
<evidence type="ECO:0000256" key="4">
    <source>
        <dbReference type="SAM" id="MobiDB-lite"/>
    </source>
</evidence>
<keyword evidence="6" id="KW-1185">Reference proteome</keyword>
<evidence type="ECO:0000313" key="5">
    <source>
        <dbReference type="EMBL" id="KAK5171844.1"/>
    </source>
</evidence>
<dbReference type="Proteomes" id="UP001337655">
    <property type="component" value="Unassembled WGS sequence"/>
</dbReference>
<comment type="caution">
    <text evidence="5">The sequence shown here is derived from an EMBL/GenBank/DDBJ whole genome shotgun (WGS) entry which is preliminary data.</text>
</comment>
<organism evidence="5 6">
    <name type="scientific">Saxophila tyrrhenica</name>
    <dbReference type="NCBI Taxonomy" id="1690608"/>
    <lineage>
        <taxon>Eukaryota</taxon>
        <taxon>Fungi</taxon>
        <taxon>Dikarya</taxon>
        <taxon>Ascomycota</taxon>
        <taxon>Pezizomycotina</taxon>
        <taxon>Dothideomycetes</taxon>
        <taxon>Dothideomycetidae</taxon>
        <taxon>Mycosphaerellales</taxon>
        <taxon>Extremaceae</taxon>
        <taxon>Saxophila</taxon>
    </lineage>
</organism>
<dbReference type="Pfam" id="PF00410">
    <property type="entry name" value="Ribosomal_S8"/>
    <property type="match status" value="1"/>
</dbReference>
<keyword evidence="2" id="KW-0689">Ribosomal protein</keyword>